<evidence type="ECO:0000259" key="2">
    <source>
        <dbReference type="Pfam" id="PF13681"/>
    </source>
</evidence>
<evidence type="ECO:0000313" key="5">
    <source>
        <dbReference type="Proteomes" id="UP000029553"/>
    </source>
</evidence>
<dbReference type="Proteomes" id="UP000029553">
    <property type="component" value="Unassembled WGS sequence"/>
</dbReference>
<dbReference type="InterPro" id="IPR025746">
    <property type="entry name" value="PilX_N_dom"/>
</dbReference>
<evidence type="ECO:0000259" key="3">
    <source>
        <dbReference type="Pfam" id="PF14341"/>
    </source>
</evidence>
<sequence length="276" mass="30368">MMNTFKIPRQRKQRGISLFVVIIFVMLSMLLALWASRTSLFNELIVGNDADYQRAFEAAQAILQDAELDIRGENADGSFCTPNDSDGNICRRTTAEKIPLEAQEVGTLLADLADPNKIPNTAPKCKNGICIKRADRPDIKDKQDFWNNTDSTKGITLRQMTGVHTGTTTPVGARYGQFTGAAIGDDDSPANAILRDRSAANQGAWYWIEILPYDDSSKNSGVLVNSTGTGAINPQSILPLNLTPNIVYRITALAYGRKPNTMVVLQQTYARQKLKD</sequence>
<keyword evidence="1" id="KW-0812">Transmembrane</keyword>
<dbReference type="Pfam" id="PF14341">
    <property type="entry name" value="PilX_N"/>
    <property type="match status" value="1"/>
</dbReference>
<protein>
    <submittedName>
        <fullName evidence="4">Tfp pilus assembly protein PilX-like protein</fullName>
    </submittedName>
</protein>
<proteinExistence type="predicted"/>
<feature type="domain" description="PilX/PilW C-terminal" evidence="2">
    <location>
        <begin position="127"/>
        <end position="271"/>
    </location>
</feature>
<keyword evidence="1" id="KW-1133">Transmembrane helix</keyword>
<organism evidence="4 5">
    <name type="scientific">Comamonas testosteroni</name>
    <name type="common">Pseudomonas testosteroni</name>
    <dbReference type="NCBI Taxonomy" id="285"/>
    <lineage>
        <taxon>Bacteria</taxon>
        <taxon>Pseudomonadati</taxon>
        <taxon>Pseudomonadota</taxon>
        <taxon>Betaproteobacteria</taxon>
        <taxon>Burkholderiales</taxon>
        <taxon>Comamonadaceae</taxon>
        <taxon>Comamonas</taxon>
    </lineage>
</organism>
<evidence type="ECO:0000256" key="1">
    <source>
        <dbReference type="SAM" id="Phobius"/>
    </source>
</evidence>
<accession>A0A096HTG4</accession>
<evidence type="ECO:0000313" key="4">
    <source>
        <dbReference type="EMBL" id="KGH32252.1"/>
    </source>
</evidence>
<feature type="transmembrane region" description="Helical" evidence="1">
    <location>
        <begin position="16"/>
        <end position="35"/>
    </location>
</feature>
<keyword evidence="1" id="KW-0472">Membrane</keyword>
<dbReference type="Pfam" id="PF13681">
    <property type="entry name" value="PilX"/>
    <property type="match status" value="1"/>
</dbReference>
<dbReference type="EMBL" id="AWOR01000001">
    <property type="protein sequence ID" value="KGH32252.1"/>
    <property type="molecule type" value="Genomic_DNA"/>
</dbReference>
<name>A0A096HTG4_COMTE</name>
<dbReference type="InterPro" id="IPR025205">
    <property type="entry name" value="PilX/PilW_C"/>
</dbReference>
<comment type="caution">
    <text evidence="4">The sequence shown here is derived from an EMBL/GenBank/DDBJ whole genome shotgun (WGS) entry which is preliminary data.</text>
</comment>
<feature type="domain" description="Type 4 fimbrial biogenesis protein PilX N-terminal" evidence="3">
    <location>
        <begin position="14"/>
        <end position="61"/>
    </location>
</feature>
<reference evidence="4 5" key="1">
    <citation type="submission" date="2013-09" db="EMBL/GenBank/DDBJ databases">
        <title>High correlation between genotypes and phenotypes of environmental bacteria Comamonas testosteroni strains.</title>
        <authorList>
            <person name="Liu L."/>
            <person name="Zhu W."/>
            <person name="Xia X."/>
            <person name="Xu B."/>
            <person name="Luo M."/>
            <person name="Wang G."/>
        </authorList>
    </citation>
    <scope>NUCLEOTIDE SEQUENCE [LARGE SCALE GENOMIC DNA]</scope>
    <source>
        <strain evidence="4 5">JL40</strain>
    </source>
</reference>
<gene>
    <name evidence="4" type="ORF">P353_03090</name>
</gene>
<dbReference type="AlphaFoldDB" id="A0A096HTG4"/>